<sequence length="157" mass="17387">MSERRLAVMDVDGVVADAVWRLPLLGDDPASASRQAWAAFFDAAGDDPLIPSGRALACQLAVGRDICWLTARSDRTRALTVAWFAHHDLPRGELRMRPNDDLRPSPVWKIEQLHELAKTREIDIVVDDDERVVAMASDQGFPAMFPPAASTPRHHLA</sequence>
<dbReference type="Gene3D" id="3.40.50.1000">
    <property type="entry name" value="HAD superfamily/HAD-like"/>
    <property type="match status" value="1"/>
</dbReference>
<dbReference type="EMBL" id="JADBEJ010000006">
    <property type="protein sequence ID" value="MBE1580381.1"/>
    <property type="molecule type" value="Genomic_DNA"/>
</dbReference>
<dbReference type="Proteomes" id="UP000656548">
    <property type="component" value="Unassembled WGS sequence"/>
</dbReference>
<evidence type="ECO:0000313" key="2">
    <source>
        <dbReference type="Proteomes" id="UP000656548"/>
    </source>
</evidence>
<accession>A0ABR9LI73</accession>
<keyword evidence="2" id="KW-1185">Reference proteome</keyword>
<name>A0ABR9LI73_9PSEU</name>
<dbReference type="InterPro" id="IPR036412">
    <property type="entry name" value="HAD-like_sf"/>
</dbReference>
<dbReference type="SUPFAM" id="SSF56784">
    <property type="entry name" value="HAD-like"/>
    <property type="match status" value="1"/>
</dbReference>
<proteinExistence type="predicted"/>
<reference evidence="1 2" key="1">
    <citation type="submission" date="2020-10" db="EMBL/GenBank/DDBJ databases">
        <title>Sequencing the genomes of 1000 actinobacteria strains.</title>
        <authorList>
            <person name="Klenk H.-P."/>
        </authorList>
    </citation>
    <scope>NUCLEOTIDE SEQUENCE [LARGE SCALE GENOMIC DNA]</scope>
    <source>
        <strain evidence="1 2">DSM 46661</strain>
    </source>
</reference>
<dbReference type="RefSeq" id="WP_192746948.1">
    <property type="nucleotide sequence ID" value="NZ_JADBEJ010000006.1"/>
</dbReference>
<protein>
    <recommendedName>
        <fullName evidence="3">Polynucleotide kinase</fullName>
    </recommendedName>
</protein>
<gene>
    <name evidence="1" type="ORF">H4W30_007462</name>
</gene>
<evidence type="ECO:0008006" key="3">
    <source>
        <dbReference type="Google" id="ProtNLM"/>
    </source>
</evidence>
<evidence type="ECO:0000313" key="1">
    <source>
        <dbReference type="EMBL" id="MBE1580381.1"/>
    </source>
</evidence>
<comment type="caution">
    <text evidence="1">The sequence shown here is derived from an EMBL/GenBank/DDBJ whole genome shotgun (WGS) entry which is preliminary data.</text>
</comment>
<organism evidence="1 2">
    <name type="scientific">Amycolatopsis roodepoortensis</name>
    <dbReference type="NCBI Taxonomy" id="700274"/>
    <lineage>
        <taxon>Bacteria</taxon>
        <taxon>Bacillati</taxon>
        <taxon>Actinomycetota</taxon>
        <taxon>Actinomycetes</taxon>
        <taxon>Pseudonocardiales</taxon>
        <taxon>Pseudonocardiaceae</taxon>
        <taxon>Amycolatopsis</taxon>
    </lineage>
</organism>
<dbReference type="InterPro" id="IPR023214">
    <property type="entry name" value="HAD_sf"/>
</dbReference>